<dbReference type="GO" id="GO:0016722">
    <property type="term" value="F:oxidoreductase activity, acting on metal ions"/>
    <property type="evidence" value="ECO:0007669"/>
    <property type="project" value="InterPro"/>
</dbReference>
<gene>
    <name evidence="4" type="ORF">JYB65_09020</name>
</gene>
<name>A0A939IJD6_CLOAM</name>
<dbReference type="SUPFAM" id="SSF47240">
    <property type="entry name" value="Ferritin-like"/>
    <property type="match status" value="1"/>
</dbReference>
<dbReference type="Gene3D" id="1.20.1260.10">
    <property type="match status" value="1"/>
</dbReference>
<comment type="caution">
    <text evidence="4">The sequence shown here is derived from an EMBL/GenBank/DDBJ whole genome shotgun (WGS) entry which is preliminary data.</text>
</comment>
<dbReference type="CDD" id="cd01043">
    <property type="entry name" value="DPS"/>
    <property type="match status" value="1"/>
</dbReference>
<organism evidence="4 5">
    <name type="scientific">Clostridium aminobutyricum</name>
    <dbReference type="NCBI Taxonomy" id="33953"/>
    <lineage>
        <taxon>Bacteria</taxon>
        <taxon>Bacillati</taxon>
        <taxon>Bacillota</taxon>
        <taxon>Clostridia</taxon>
        <taxon>Eubacteriales</taxon>
        <taxon>Clostridiaceae</taxon>
        <taxon>Clostridium</taxon>
    </lineage>
</organism>
<evidence type="ECO:0000259" key="3">
    <source>
        <dbReference type="Pfam" id="PF00210"/>
    </source>
</evidence>
<dbReference type="Proteomes" id="UP000664545">
    <property type="component" value="Unassembled WGS sequence"/>
</dbReference>
<evidence type="ECO:0000256" key="1">
    <source>
        <dbReference type="ARBA" id="ARBA00009497"/>
    </source>
</evidence>
<dbReference type="AlphaFoldDB" id="A0A939IJD6"/>
<dbReference type="RefSeq" id="WP_206582337.1">
    <property type="nucleotide sequence ID" value="NZ_JAFJZZ010000003.1"/>
</dbReference>
<accession>A0A939IJD6</accession>
<dbReference type="InterPro" id="IPR008331">
    <property type="entry name" value="Ferritin_DPS_dom"/>
</dbReference>
<proteinExistence type="inferred from homology"/>
<dbReference type="GO" id="GO:0008199">
    <property type="term" value="F:ferric iron binding"/>
    <property type="evidence" value="ECO:0007669"/>
    <property type="project" value="InterPro"/>
</dbReference>
<dbReference type="InterPro" id="IPR009078">
    <property type="entry name" value="Ferritin-like_SF"/>
</dbReference>
<dbReference type="InterPro" id="IPR012347">
    <property type="entry name" value="Ferritin-like"/>
</dbReference>
<evidence type="ECO:0000313" key="4">
    <source>
        <dbReference type="EMBL" id="MBN7773503.1"/>
    </source>
</evidence>
<sequence length="145" mass="16068">MNLINKLNIFLADQQIFYVKLHNLHWYLAGSSFFTLHAKFEELYNQTATVADDVAERILALGGKPIGSVKKALEVSGVRELDDTKIAGQEAVNVLLADVKAFNEASKEIRGLAGEAGDGVTEDQFNGYVGAYEKLIWMLEAYLEK</sequence>
<reference evidence="4" key="1">
    <citation type="submission" date="2021-02" db="EMBL/GenBank/DDBJ databases">
        <title>Abyssanaerobacter marinus gen.nov., sp., nov, anaerobic bacterium isolated from the Onnuri vent field of Indian Ocean and suggestion of Mogibacteriaceae fam. nov., and proposal of reclassification of ambiguous this family's genus member.</title>
        <authorList>
            <person name="Kim Y.J."/>
            <person name="Yang J.-A."/>
        </authorList>
    </citation>
    <scope>NUCLEOTIDE SEQUENCE</scope>
    <source>
        <strain evidence="4">DSM 2634</strain>
    </source>
</reference>
<protein>
    <submittedName>
        <fullName evidence="4">DNA starvation/stationary phase protection protein</fullName>
    </submittedName>
</protein>
<dbReference type="PANTHER" id="PTHR42932">
    <property type="entry name" value="GENERAL STRESS PROTEIN 20U"/>
    <property type="match status" value="1"/>
</dbReference>
<feature type="domain" description="Ferritin/DPS" evidence="3">
    <location>
        <begin position="4"/>
        <end position="145"/>
    </location>
</feature>
<dbReference type="EMBL" id="JAFJZZ010000003">
    <property type="protein sequence ID" value="MBN7773503.1"/>
    <property type="molecule type" value="Genomic_DNA"/>
</dbReference>
<dbReference type="PIRSF" id="PIRSF005900">
    <property type="entry name" value="Dps"/>
    <property type="match status" value="1"/>
</dbReference>
<dbReference type="PROSITE" id="PS00818">
    <property type="entry name" value="DPS_1"/>
    <property type="match status" value="1"/>
</dbReference>
<dbReference type="InterPro" id="IPR002177">
    <property type="entry name" value="DPS_DNA-bd"/>
</dbReference>
<dbReference type="Pfam" id="PF00210">
    <property type="entry name" value="Ferritin"/>
    <property type="match status" value="1"/>
</dbReference>
<dbReference type="PRINTS" id="PR01346">
    <property type="entry name" value="HELNAPAPROT"/>
</dbReference>
<keyword evidence="5" id="KW-1185">Reference proteome</keyword>
<dbReference type="InterPro" id="IPR023188">
    <property type="entry name" value="DPS_DNA-bd_CS"/>
</dbReference>
<evidence type="ECO:0000256" key="2">
    <source>
        <dbReference type="RuleBase" id="RU003875"/>
    </source>
</evidence>
<comment type="similarity">
    <text evidence="1 2">Belongs to the Dps family.</text>
</comment>
<dbReference type="PANTHER" id="PTHR42932:SF1">
    <property type="entry name" value="GENERAL STRESS PROTEIN 20U"/>
    <property type="match status" value="1"/>
</dbReference>
<evidence type="ECO:0000313" key="5">
    <source>
        <dbReference type="Proteomes" id="UP000664545"/>
    </source>
</evidence>